<dbReference type="GO" id="GO:0003735">
    <property type="term" value="F:structural constituent of ribosome"/>
    <property type="evidence" value="ECO:0007669"/>
    <property type="project" value="InterPro"/>
</dbReference>
<comment type="caution">
    <text evidence="8">The sequence shown here is derived from an EMBL/GenBank/DDBJ whole genome shotgun (WGS) entry which is preliminary data.</text>
</comment>
<evidence type="ECO:0000256" key="1">
    <source>
        <dbReference type="ARBA" id="ARBA00004173"/>
    </source>
</evidence>
<evidence type="ECO:0000256" key="3">
    <source>
        <dbReference type="ARBA" id="ARBA00022980"/>
    </source>
</evidence>
<dbReference type="GO" id="GO:0005762">
    <property type="term" value="C:mitochondrial large ribosomal subunit"/>
    <property type="evidence" value="ECO:0007669"/>
    <property type="project" value="TreeGrafter"/>
</dbReference>
<dbReference type="InterPro" id="IPR036249">
    <property type="entry name" value="Thioredoxin-like_sf"/>
</dbReference>
<feature type="domain" description="Ribosomal protein/NADH dehydrogenase" evidence="7">
    <location>
        <begin position="18"/>
        <end position="94"/>
    </location>
</feature>
<gene>
    <name evidence="8" type="ORF">FisN_5Hu114</name>
</gene>
<sequence>MATRGVFQLTKLRLNYCEFSGSSATVREYIGNGPLVAWARKHDNVAIEVVVRNGKHPYVEAEYQHNTTRHQICLKNKPDTKAVEKVFDTLRNRSGRKISKITQPIKTSTPSIQGVWTPFLNLQNEPKFKVQLMGSKSNME</sequence>
<proteinExistence type="inferred from homology"/>
<dbReference type="InterPro" id="IPR007741">
    <property type="entry name" value="Ribosomal_mL43/mS25/NADH_DH"/>
</dbReference>
<dbReference type="SUPFAM" id="SSF52833">
    <property type="entry name" value="Thioredoxin-like"/>
    <property type="match status" value="1"/>
</dbReference>
<reference evidence="8 9" key="1">
    <citation type="journal article" date="2015" name="Plant Cell">
        <title>Oil accumulation by the oleaginous diatom Fistulifera solaris as revealed by the genome and transcriptome.</title>
        <authorList>
            <person name="Tanaka T."/>
            <person name="Maeda Y."/>
            <person name="Veluchamy A."/>
            <person name="Tanaka M."/>
            <person name="Abida H."/>
            <person name="Marechal E."/>
            <person name="Bowler C."/>
            <person name="Muto M."/>
            <person name="Sunaga Y."/>
            <person name="Tanaka M."/>
            <person name="Yoshino T."/>
            <person name="Taniguchi T."/>
            <person name="Fukuda Y."/>
            <person name="Nemoto M."/>
            <person name="Matsumoto M."/>
            <person name="Wong P.S."/>
            <person name="Aburatani S."/>
            <person name="Fujibuchi W."/>
        </authorList>
    </citation>
    <scope>NUCLEOTIDE SEQUENCE [LARGE SCALE GENOMIC DNA]</scope>
    <source>
        <strain evidence="8 9">JPCC DA0580</strain>
    </source>
</reference>
<keyword evidence="5" id="KW-0687">Ribonucleoprotein</keyword>
<dbReference type="InterPro" id="IPR039927">
    <property type="entry name" value="Ribosomal_mL43"/>
</dbReference>
<organism evidence="8 9">
    <name type="scientific">Fistulifera solaris</name>
    <name type="common">Oleaginous diatom</name>
    <dbReference type="NCBI Taxonomy" id="1519565"/>
    <lineage>
        <taxon>Eukaryota</taxon>
        <taxon>Sar</taxon>
        <taxon>Stramenopiles</taxon>
        <taxon>Ochrophyta</taxon>
        <taxon>Bacillariophyta</taxon>
        <taxon>Bacillariophyceae</taxon>
        <taxon>Bacillariophycidae</taxon>
        <taxon>Naviculales</taxon>
        <taxon>Naviculaceae</taxon>
        <taxon>Fistulifera</taxon>
    </lineage>
</organism>
<dbReference type="EMBL" id="BDSP01000117">
    <property type="protein sequence ID" value="GAX17464.1"/>
    <property type="molecule type" value="Genomic_DNA"/>
</dbReference>
<dbReference type="Gene3D" id="3.40.30.10">
    <property type="entry name" value="Glutaredoxin"/>
    <property type="match status" value="1"/>
</dbReference>
<keyword evidence="4" id="KW-0496">Mitochondrion</keyword>
<evidence type="ECO:0000313" key="9">
    <source>
        <dbReference type="Proteomes" id="UP000198406"/>
    </source>
</evidence>
<dbReference type="Proteomes" id="UP000198406">
    <property type="component" value="Unassembled WGS sequence"/>
</dbReference>
<dbReference type="OrthoDB" id="88at2759"/>
<accession>A0A1Z5JTV5</accession>
<evidence type="ECO:0000256" key="5">
    <source>
        <dbReference type="ARBA" id="ARBA00023274"/>
    </source>
</evidence>
<keyword evidence="9" id="KW-1185">Reference proteome</keyword>
<keyword evidence="3" id="KW-0689">Ribosomal protein</keyword>
<comment type="subcellular location">
    <subcellularLocation>
        <location evidence="1">Mitochondrion</location>
    </subcellularLocation>
</comment>
<dbReference type="SMART" id="SM00916">
    <property type="entry name" value="L51_S25_CI-B8"/>
    <property type="match status" value="1"/>
</dbReference>
<dbReference type="AlphaFoldDB" id="A0A1Z5JTV5"/>
<dbReference type="InParanoid" id="A0A1Z5JTV5"/>
<protein>
    <recommendedName>
        <fullName evidence="6">Large ribosomal subunit protein mL43</fullName>
    </recommendedName>
</protein>
<evidence type="ECO:0000256" key="6">
    <source>
        <dbReference type="ARBA" id="ARBA00035188"/>
    </source>
</evidence>
<comment type="similarity">
    <text evidence="2">Belongs to the mitochondrion-specific ribosomal protein mL43 family.</text>
</comment>
<name>A0A1Z5JTV5_FISSO</name>
<evidence type="ECO:0000313" key="8">
    <source>
        <dbReference type="EMBL" id="GAX17464.1"/>
    </source>
</evidence>
<evidence type="ECO:0000256" key="4">
    <source>
        <dbReference type="ARBA" id="ARBA00023128"/>
    </source>
</evidence>
<evidence type="ECO:0000256" key="2">
    <source>
        <dbReference type="ARBA" id="ARBA00006073"/>
    </source>
</evidence>
<dbReference type="GO" id="GO:0032543">
    <property type="term" value="P:mitochondrial translation"/>
    <property type="evidence" value="ECO:0007669"/>
    <property type="project" value="InterPro"/>
</dbReference>
<dbReference type="PANTHER" id="PTHR21396">
    <property type="entry name" value="39S RIBOSOMAL PROTEIN L43"/>
    <property type="match status" value="1"/>
</dbReference>
<dbReference type="PANTHER" id="PTHR21396:SF2">
    <property type="entry name" value="LARGE RIBOSOMAL SUBUNIT PROTEIN ML43"/>
    <property type="match status" value="1"/>
</dbReference>
<evidence type="ECO:0000259" key="7">
    <source>
        <dbReference type="SMART" id="SM00916"/>
    </source>
</evidence>